<dbReference type="InterPro" id="IPR022385">
    <property type="entry name" value="Rhs_assc_core"/>
</dbReference>
<evidence type="ECO:0000313" key="1">
    <source>
        <dbReference type="EMBL" id="RCX00494.1"/>
    </source>
</evidence>
<proteinExistence type="predicted"/>
<dbReference type="PANTHER" id="PTHR32305:SF15">
    <property type="entry name" value="PROTEIN RHSA-RELATED"/>
    <property type="match status" value="1"/>
</dbReference>
<evidence type="ECO:0000313" key="2">
    <source>
        <dbReference type="Proteomes" id="UP000253517"/>
    </source>
</evidence>
<reference evidence="1 2" key="1">
    <citation type="submission" date="2018-07" db="EMBL/GenBank/DDBJ databases">
        <title>Genomic Encyclopedia of Type Strains, Phase IV (KMG-IV): sequencing the most valuable type-strain genomes for metagenomic binning, comparative biology and taxonomic classification.</title>
        <authorList>
            <person name="Goeker M."/>
        </authorList>
    </citation>
    <scope>NUCLEOTIDE SEQUENCE [LARGE SCALE GENOMIC DNA]</scope>
    <source>
        <strain evidence="1 2">DSM 21410</strain>
    </source>
</reference>
<dbReference type="Gene3D" id="2.180.10.10">
    <property type="entry name" value="RHS repeat-associated core"/>
    <property type="match status" value="1"/>
</dbReference>
<dbReference type="AlphaFoldDB" id="A0A368ZZ27"/>
<comment type="caution">
    <text evidence="1">The sequence shown here is derived from an EMBL/GenBank/DDBJ whole genome shotgun (WGS) entry which is preliminary data.</text>
</comment>
<dbReference type="PANTHER" id="PTHR32305">
    <property type="match status" value="1"/>
</dbReference>
<sequence length="334" mass="37189">MTDGAGVPYQYFHYSPWGESLISQTRTPNSTGFSTPYRFNAKELDSESGLFYYGARYYHPVVSKWLSVDPMAGAAPGWSPYRAFFCNPVYWVDPDGLFESTDVTKNEDGSYTVVGAKDDGDNNIYVRGADGKRTGEVIGTTMQPTDFMLTNDKTGEFKGHANVTFRLDKLTVTGTVKPNKYTTATIYNADAQRLLDWGQELFSEEIKRQSPATFYGALQILREMSANGGPLDFKVSLGADKYTAIKAGNTADGKPIITTLRAVGNITFGANMRSTKPFTMGADWYYKQVMPEVGKYNQKANQGTGYNSGFPYYGEHTYSGSYIYYGYFGSFYKK</sequence>
<dbReference type="InterPro" id="IPR050708">
    <property type="entry name" value="T6SS_VgrG/RHS"/>
</dbReference>
<dbReference type="NCBIfam" id="TIGR03696">
    <property type="entry name" value="Rhs_assc_core"/>
    <property type="match status" value="1"/>
</dbReference>
<dbReference type="RefSeq" id="WP_114366613.1">
    <property type="nucleotide sequence ID" value="NZ_QPJS01000015.1"/>
</dbReference>
<gene>
    <name evidence="1" type="ORF">DES35_1157</name>
</gene>
<organism evidence="1 2">
    <name type="scientific">Schleiferia thermophila</name>
    <dbReference type="NCBI Taxonomy" id="884107"/>
    <lineage>
        <taxon>Bacteria</taxon>
        <taxon>Pseudomonadati</taxon>
        <taxon>Bacteroidota</taxon>
        <taxon>Flavobacteriia</taxon>
        <taxon>Flavobacteriales</taxon>
        <taxon>Schleiferiaceae</taxon>
        <taxon>Schleiferia</taxon>
    </lineage>
</organism>
<name>A0A368ZZ27_9FLAO</name>
<accession>A0A368ZZ27</accession>
<dbReference type="EMBL" id="QPJS01000015">
    <property type="protein sequence ID" value="RCX00494.1"/>
    <property type="molecule type" value="Genomic_DNA"/>
</dbReference>
<protein>
    <submittedName>
        <fullName evidence="1">RHS repeat-associated protein</fullName>
    </submittedName>
</protein>
<dbReference type="Proteomes" id="UP000253517">
    <property type="component" value="Unassembled WGS sequence"/>
</dbReference>
<keyword evidence="2" id="KW-1185">Reference proteome</keyword>